<evidence type="ECO:0000256" key="1">
    <source>
        <dbReference type="SAM" id="MobiDB-lite"/>
    </source>
</evidence>
<comment type="caution">
    <text evidence="2">The sequence shown here is derived from an EMBL/GenBank/DDBJ whole genome shotgun (WGS) entry which is preliminary data.</text>
</comment>
<evidence type="ECO:0000313" key="2">
    <source>
        <dbReference type="EMBL" id="GDY69764.1"/>
    </source>
</evidence>
<accession>A0A4D4MD40</accession>
<feature type="region of interest" description="Disordered" evidence="1">
    <location>
        <begin position="428"/>
        <end position="461"/>
    </location>
</feature>
<protein>
    <submittedName>
        <fullName evidence="2">Uncharacterized protein</fullName>
    </submittedName>
</protein>
<sequence length="939" mass="99411">MTGVPDTRPCLPGERADRTRESGLGAVVAVDVDAPGRTLRVLLLGAAPDPVPGAECVRIEGPGRAVRAVSVRVEGSPPPTRRATLLVTVDRLGDRSPYTLRLVDPDRPGAPFPGFDPRHSGAEFTFTADCAEEADCAAVADSPVPATPVPALDYLVKDYASFRRLILDRLSLVSPAWADREVPDLGITLVELLAYVGDQLSYRQDAVATEAYLHTARLRTSVRRHLRLVDHRLHEGCNARTWVHLAAEEPAVLRAGTYWFATALPGVRPLVSEAQLRGATTYFERYEPVVAADLVLRPAHNEIRLWTWDGEECRLPAGTTSATLVDPGTGKERELELAPGDVLVLEEVRGPVTGVPGDADPRHRQAVRLTDVEEITDPVRGQRLLRVVWAEEDALAFPLCLATVGGERCCLFEDVSVARGNIVLVDQGSSGTPPLRLTAPTTATGPASCDDLGRPRPRTEAPLRWLPRLDTGPLTRRSPHPDPARTAAAQVRALEGIPARAAEAVADMYRRASAPPTDADLALARTLWGARAVADAGLETARDAAQRRAALTLLRARSAALLARRTARLTRLAARARAGVPLDTDTAAEVAAGWGPVLAAGLDPGDPRVAGPASAALVQDPRAALPQLTLTSAGEHWEVRADLLDSDSDDPHVVVEAEDDGTARLRFGDGQLGRAVTGGQEFLAAVRVGNGPAGIAGSGTVVHVVVSAPTDARVTAVRNPLPATGGTAPEPVADARLFGPTQYRHRLERAVTADDYSALAGEPAGVQRAATDLAWNGSWYEADVAVDALGRVDPPAALLDAVRDRLERGRRIGHDLRVDAPRTVAVEVRLQLCLAPDARRAAVERAVRARLGNGVGGLFHPDRLTFDSDLYPGRLVAEAMAVPGVVAAAVERLGRAEAPLPLVPDDGVLAFGPLEIPAGGADPSGPGAGVLWIDLAGGR</sequence>
<evidence type="ECO:0000313" key="3">
    <source>
        <dbReference type="Proteomes" id="UP000302139"/>
    </source>
</evidence>
<dbReference type="GeneID" id="41537562"/>
<dbReference type="EMBL" id="BJHX01000002">
    <property type="protein sequence ID" value="GDY69764.1"/>
    <property type="molecule type" value="Genomic_DNA"/>
</dbReference>
<dbReference type="AlphaFoldDB" id="A0A4D4MD40"/>
<feature type="compositionally biased region" description="Low complexity" evidence="1">
    <location>
        <begin position="431"/>
        <end position="447"/>
    </location>
</feature>
<feature type="compositionally biased region" description="Basic and acidic residues" evidence="1">
    <location>
        <begin position="451"/>
        <end position="461"/>
    </location>
</feature>
<organism evidence="2 3">
    <name type="scientific">Streptomyces avermitilis</name>
    <dbReference type="NCBI Taxonomy" id="33903"/>
    <lineage>
        <taxon>Bacteria</taxon>
        <taxon>Bacillati</taxon>
        <taxon>Actinomycetota</taxon>
        <taxon>Actinomycetes</taxon>
        <taxon>Kitasatosporales</taxon>
        <taxon>Streptomycetaceae</taxon>
        <taxon>Streptomyces</taxon>
    </lineage>
</organism>
<reference evidence="2 3" key="1">
    <citation type="submission" date="2019-04" db="EMBL/GenBank/DDBJ databases">
        <title>Draft genome sequences of Streptomyces avermitilis NBRC 14893.</title>
        <authorList>
            <person name="Komaki H."/>
            <person name="Tamura T."/>
            <person name="Hosoyama A."/>
        </authorList>
    </citation>
    <scope>NUCLEOTIDE SEQUENCE [LARGE SCALE GENOMIC DNA]</scope>
    <source>
        <strain evidence="2 3">NBRC 14893</strain>
    </source>
</reference>
<dbReference type="NCBIfam" id="TIGR02243">
    <property type="entry name" value="putative baseplate assembly protein"/>
    <property type="match status" value="1"/>
</dbReference>
<dbReference type="RefSeq" id="WP_010981830.1">
    <property type="nucleotide sequence ID" value="NZ_BAABTN010000037.1"/>
</dbReference>
<dbReference type="Proteomes" id="UP000302139">
    <property type="component" value="Unassembled WGS sequence"/>
</dbReference>
<proteinExistence type="predicted"/>
<dbReference type="InterPro" id="IPR011749">
    <property type="entry name" value="CHP02243"/>
</dbReference>
<dbReference type="OMA" id="WTGSWHT"/>
<name>A0A4D4MD40_STRAX</name>
<gene>
    <name evidence="2" type="ORF">SAV14893_091570</name>
</gene>